<evidence type="ECO:0000313" key="1">
    <source>
        <dbReference type="Proteomes" id="UP000095281"/>
    </source>
</evidence>
<accession>A0A1I8BYV3</accession>
<dbReference type="GO" id="GO:0005763">
    <property type="term" value="C:mitochondrial small ribosomal subunit"/>
    <property type="evidence" value="ECO:0007669"/>
    <property type="project" value="TreeGrafter"/>
</dbReference>
<dbReference type="InterPro" id="IPR019375">
    <property type="entry name" value="Ribosomal_bS1m"/>
</dbReference>
<keyword evidence="1" id="KW-1185">Reference proteome</keyword>
<dbReference type="Proteomes" id="UP000095281">
    <property type="component" value="Unplaced"/>
</dbReference>
<sequence length="125" mass="14434">MSSFAKLFRYSKFVGLGSFSGQKMVGRIVHRVNDDLYIDFGCKFNAVCKRPKKDSEKYVIGSNVLIRLFDTELSERFLGSKNDLTLLEADAIIIGLYTPKTLTEKRHKESKSYSDKFKERTIMEF</sequence>
<dbReference type="Pfam" id="PF10246">
    <property type="entry name" value="MRP-S35"/>
    <property type="match status" value="1"/>
</dbReference>
<proteinExistence type="predicted"/>
<organism evidence="1 2">
    <name type="scientific">Meloidogyne hapla</name>
    <name type="common">Root-knot nematode worm</name>
    <dbReference type="NCBI Taxonomy" id="6305"/>
    <lineage>
        <taxon>Eukaryota</taxon>
        <taxon>Metazoa</taxon>
        <taxon>Ecdysozoa</taxon>
        <taxon>Nematoda</taxon>
        <taxon>Chromadorea</taxon>
        <taxon>Rhabditida</taxon>
        <taxon>Tylenchina</taxon>
        <taxon>Tylenchomorpha</taxon>
        <taxon>Tylenchoidea</taxon>
        <taxon>Meloidogynidae</taxon>
        <taxon>Meloidogyninae</taxon>
        <taxon>Meloidogyne</taxon>
    </lineage>
</organism>
<dbReference type="AlphaFoldDB" id="A0A1I8BYV3"/>
<name>A0A1I8BYV3_MELHA</name>
<dbReference type="PANTHER" id="PTHR13447:SF2">
    <property type="entry name" value="SMALL RIBOSOMAL SUBUNIT PROTEIN BS1M"/>
    <property type="match status" value="1"/>
</dbReference>
<reference evidence="2" key="1">
    <citation type="submission" date="2016-11" db="UniProtKB">
        <authorList>
            <consortium name="WormBaseParasite"/>
        </authorList>
    </citation>
    <scope>IDENTIFICATION</scope>
</reference>
<dbReference type="WBParaSite" id="MhA1_Contig75.frz3.gene4">
    <property type="protein sequence ID" value="MhA1_Contig75.frz3.gene4"/>
    <property type="gene ID" value="MhA1_Contig75.frz3.gene4"/>
</dbReference>
<protein>
    <submittedName>
        <fullName evidence="2">S1 motif domain-containing protein</fullName>
    </submittedName>
</protein>
<dbReference type="PANTHER" id="PTHR13447">
    <property type="entry name" value="MITOCHONDRIAL 28S RIBOSOMAL PROTEIN S28"/>
    <property type="match status" value="1"/>
</dbReference>
<dbReference type="OMA" id="NKYQKGT"/>
<evidence type="ECO:0000313" key="2">
    <source>
        <dbReference type="WBParaSite" id="MhA1_Contig75.frz3.gene4"/>
    </source>
</evidence>